<dbReference type="EMBL" id="JADIMY010000116">
    <property type="protein sequence ID" value="MBO8428022.1"/>
    <property type="molecule type" value="Genomic_DNA"/>
</dbReference>
<gene>
    <name evidence="2" type="ORF">IAC58_05730</name>
</gene>
<feature type="non-terminal residue" evidence="2">
    <location>
        <position position="1"/>
    </location>
</feature>
<keyword evidence="1" id="KW-0472">Membrane</keyword>
<reference evidence="2" key="1">
    <citation type="submission" date="2020-10" db="EMBL/GenBank/DDBJ databases">
        <authorList>
            <person name="Gilroy R."/>
        </authorList>
    </citation>
    <scope>NUCLEOTIDE SEQUENCE</scope>
    <source>
        <strain evidence="2">11159</strain>
    </source>
</reference>
<keyword evidence="1" id="KW-0812">Transmembrane</keyword>
<protein>
    <recommendedName>
        <fullName evidence="4">Signal peptidase I</fullName>
    </recommendedName>
</protein>
<reference evidence="2" key="2">
    <citation type="journal article" date="2021" name="PeerJ">
        <title>Extensive microbial diversity within the chicken gut microbiome revealed by metagenomics and culture.</title>
        <authorList>
            <person name="Gilroy R."/>
            <person name="Ravi A."/>
            <person name="Getino M."/>
            <person name="Pursley I."/>
            <person name="Horton D.L."/>
            <person name="Alikhan N.F."/>
            <person name="Baker D."/>
            <person name="Gharbi K."/>
            <person name="Hall N."/>
            <person name="Watson M."/>
            <person name="Adriaenssens E.M."/>
            <person name="Foster-Nyarko E."/>
            <person name="Jarju S."/>
            <person name="Secka A."/>
            <person name="Antonio M."/>
            <person name="Oren A."/>
            <person name="Chaudhuri R.R."/>
            <person name="La Ragione R."/>
            <person name="Hildebrand F."/>
            <person name="Pallen M.J."/>
        </authorList>
    </citation>
    <scope>NUCLEOTIDE SEQUENCE</scope>
    <source>
        <strain evidence="2">11159</strain>
    </source>
</reference>
<feature type="transmembrane region" description="Helical" evidence="1">
    <location>
        <begin position="7"/>
        <end position="23"/>
    </location>
</feature>
<proteinExistence type="predicted"/>
<evidence type="ECO:0000256" key="1">
    <source>
        <dbReference type="SAM" id="Phobius"/>
    </source>
</evidence>
<name>A0A9D9DJF3_9BACL</name>
<evidence type="ECO:0000313" key="3">
    <source>
        <dbReference type="Proteomes" id="UP000823613"/>
    </source>
</evidence>
<organism evidence="2 3">
    <name type="scientific">Candidatus Onthovivens merdipullorum</name>
    <dbReference type="NCBI Taxonomy" id="2840889"/>
    <lineage>
        <taxon>Bacteria</taxon>
        <taxon>Bacillati</taxon>
        <taxon>Bacillota</taxon>
        <taxon>Bacilli</taxon>
        <taxon>Bacillales</taxon>
        <taxon>Candidatus Onthovivens</taxon>
    </lineage>
</organism>
<sequence>TKLVLNIIFYVIAISLIVIGIYAKCNGNVLNFGSNAYITITSGSMSYKNEVNTYLETNNLDNQIRTYSLIGLTKVSDPSEIEVYGIYGYKNEETKEIVVHRIISETIIDGSRYFTFRGDANDRSDYYLVNESDVLYEYNGFSNYPLGLITSFINSYDGIIAIVYACIALFVLDIYDKKKDKIYLEYMNETINRLNQKEINSLGSVKEINI</sequence>
<feature type="transmembrane region" description="Helical" evidence="1">
    <location>
        <begin position="146"/>
        <end position="172"/>
    </location>
</feature>
<comment type="caution">
    <text evidence="2">The sequence shown here is derived from an EMBL/GenBank/DDBJ whole genome shotgun (WGS) entry which is preliminary data.</text>
</comment>
<dbReference type="AlphaFoldDB" id="A0A9D9DJF3"/>
<keyword evidence="1" id="KW-1133">Transmembrane helix</keyword>
<accession>A0A9D9DJF3</accession>
<evidence type="ECO:0000313" key="2">
    <source>
        <dbReference type="EMBL" id="MBO8428022.1"/>
    </source>
</evidence>
<evidence type="ECO:0008006" key="4">
    <source>
        <dbReference type="Google" id="ProtNLM"/>
    </source>
</evidence>
<dbReference type="Proteomes" id="UP000823613">
    <property type="component" value="Unassembled WGS sequence"/>
</dbReference>